<dbReference type="Pfam" id="PF07729">
    <property type="entry name" value="FCD"/>
    <property type="match status" value="1"/>
</dbReference>
<dbReference type="PROSITE" id="PS50949">
    <property type="entry name" value="HTH_GNTR"/>
    <property type="match status" value="1"/>
</dbReference>
<dbReference type="Proteomes" id="UP000440513">
    <property type="component" value="Unassembled WGS sequence"/>
</dbReference>
<dbReference type="InterPro" id="IPR036388">
    <property type="entry name" value="WH-like_DNA-bd_sf"/>
</dbReference>
<evidence type="ECO:0000256" key="2">
    <source>
        <dbReference type="ARBA" id="ARBA00023125"/>
    </source>
</evidence>
<evidence type="ECO:0000256" key="1">
    <source>
        <dbReference type="ARBA" id="ARBA00023015"/>
    </source>
</evidence>
<keyword evidence="2" id="KW-0238">DNA-binding</keyword>
<dbReference type="PANTHER" id="PTHR43537">
    <property type="entry name" value="TRANSCRIPTIONAL REGULATOR, GNTR FAMILY"/>
    <property type="match status" value="1"/>
</dbReference>
<accession>A0A7X2P3V6</accession>
<dbReference type="AlphaFoldDB" id="A0A7X2P3V6"/>
<dbReference type="EMBL" id="VUMS01000016">
    <property type="protein sequence ID" value="MST67019.1"/>
    <property type="molecule type" value="Genomic_DNA"/>
</dbReference>
<dbReference type="CDD" id="cd07377">
    <property type="entry name" value="WHTH_GntR"/>
    <property type="match status" value="1"/>
</dbReference>
<feature type="domain" description="HTH gntR-type" evidence="4">
    <location>
        <begin position="11"/>
        <end position="79"/>
    </location>
</feature>
<keyword evidence="6" id="KW-1185">Reference proteome</keyword>
<dbReference type="SUPFAM" id="SSF46785">
    <property type="entry name" value="Winged helix' DNA-binding domain"/>
    <property type="match status" value="1"/>
</dbReference>
<organism evidence="5 6">
    <name type="scientific">Oliverpabstia intestinalis</name>
    <dbReference type="NCBI Taxonomy" id="2606633"/>
    <lineage>
        <taxon>Bacteria</taxon>
        <taxon>Bacillati</taxon>
        <taxon>Bacillota</taxon>
        <taxon>Clostridia</taxon>
        <taxon>Lachnospirales</taxon>
        <taxon>Lachnospiraceae</taxon>
        <taxon>Oliverpabstia</taxon>
    </lineage>
</organism>
<dbReference type="InterPro" id="IPR011711">
    <property type="entry name" value="GntR_C"/>
</dbReference>
<keyword evidence="3" id="KW-0804">Transcription</keyword>
<dbReference type="InterPro" id="IPR036390">
    <property type="entry name" value="WH_DNA-bd_sf"/>
</dbReference>
<dbReference type="PRINTS" id="PR00035">
    <property type="entry name" value="HTHGNTR"/>
</dbReference>
<evidence type="ECO:0000259" key="4">
    <source>
        <dbReference type="PROSITE" id="PS50949"/>
    </source>
</evidence>
<name>A0A7X2P3V6_9FIRM</name>
<dbReference type="Pfam" id="PF00392">
    <property type="entry name" value="GntR"/>
    <property type="match status" value="1"/>
</dbReference>
<sequence length="230" mass="26381">MDKESVQATSPKAYDQVLEYLKTLIKNKDISYGGKIPSERELMETLRISRNSVREALRILEHTGVLESRHGKGNFLVNRMGESLSSVFSMLVLMEESNYREVNQLRSVLEKQAYVQASALISEEGKEKAGAIINRMENGDLEERIRSDHELHHLVFEYSQNRLLILLTDALSEIIRSEGEVVLRQAASIDTEEWIALHKNIAICLIEGNIQEGLLALEEHYEWLERDIKM</sequence>
<proteinExistence type="predicted"/>
<dbReference type="SUPFAM" id="SSF48008">
    <property type="entry name" value="GntR ligand-binding domain-like"/>
    <property type="match status" value="1"/>
</dbReference>
<evidence type="ECO:0000313" key="6">
    <source>
        <dbReference type="Proteomes" id="UP000440513"/>
    </source>
</evidence>
<dbReference type="GO" id="GO:0003700">
    <property type="term" value="F:DNA-binding transcription factor activity"/>
    <property type="evidence" value="ECO:0007669"/>
    <property type="project" value="InterPro"/>
</dbReference>
<dbReference type="GO" id="GO:0003677">
    <property type="term" value="F:DNA binding"/>
    <property type="evidence" value="ECO:0007669"/>
    <property type="project" value="UniProtKB-KW"/>
</dbReference>
<evidence type="ECO:0000313" key="5">
    <source>
        <dbReference type="EMBL" id="MST67019.1"/>
    </source>
</evidence>
<reference evidence="5 6" key="1">
    <citation type="submission" date="2019-08" db="EMBL/GenBank/DDBJ databases">
        <title>In-depth cultivation of the pig gut microbiome towards novel bacterial diversity and tailored functional studies.</title>
        <authorList>
            <person name="Wylensek D."/>
            <person name="Hitch T.C.A."/>
            <person name="Clavel T."/>
        </authorList>
    </citation>
    <scope>NUCLEOTIDE SEQUENCE [LARGE SCALE GENOMIC DNA]</scope>
    <source>
        <strain evidence="5 6">BSM-380-WT-5A</strain>
    </source>
</reference>
<dbReference type="Gene3D" id="1.20.120.530">
    <property type="entry name" value="GntR ligand-binding domain-like"/>
    <property type="match status" value="1"/>
</dbReference>
<evidence type="ECO:0000256" key="3">
    <source>
        <dbReference type="ARBA" id="ARBA00023163"/>
    </source>
</evidence>
<dbReference type="PANTHER" id="PTHR43537:SF5">
    <property type="entry name" value="UXU OPERON TRANSCRIPTIONAL REGULATOR"/>
    <property type="match status" value="1"/>
</dbReference>
<dbReference type="SMART" id="SM00895">
    <property type="entry name" value="FCD"/>
    <property type="match status" value="1"/>
</dbReference>
<dbReference type="SMART" id="SM00345">
    <property type="entry name" value="HTH_GNTR"/>
    <property type="match status" value="1"/>
</dbReference>
<comment type="caution">
    <text evidence="5">The sequence shown here is derived from an EMBL/GenBank/DDBJ whole genome shotgun (WGS) entry which is preliminary data.</text>
</comment>
<dbReference type="Gene3D" id="1.10.10.10">
    <property type="entry name" value="Winged helix-like DNA-binding domain superfamily/Winged helix DNA-binding domain"/>
    <property type="match status" value="1"/>
</dbReference>
<gene>
    <name evidence="5" type="ORF">FYJ57_09855</name>
</gene>
<protein>
    <submittedName>
        <fullName evidence="5">FadR family transcriptional regulator</fullName>
    </submittedName>
</protein>
<dbReference type="RefSeq" id="WP_154432496.1">
    <property type="nucleotide sequence ID" value="NZ_JBQHQP010000009.1"/>
</dbReference>
<keyword evidence="1" id="KW-0805">Transcription regulation</keyword>
<dbReference type="InterPro" id="IPR008920">
    <property type="entry name" value="TF_FadR/GntR_C"/>
</dbReference>
<dbReference type="InterPro" id="IPR000524">
    <property type="entry name" value="Tscrpt_reg_HTH_GntR"/>
</dbReference>